<protein>
    <submittedName>
        <fullName evidence="2">Uncharacterized protein</fullName>
    </submittedName>
</protein>
<evidence type="ECO:0000313" key="2">
    <source>
        <dbReference type="EMBL" id="KAK3730290.1"/>
    </source>
</evidence>
<reference evidence="2" key="1">
    <citation type="journal article" date="2023" name="G3 (Bethesda)">
        <title>A reference genome for the long-term kleptoplast-retaining sea slug Elysia crispata morphotype clarki.</title>
        <authorList>
            <person name="Eastman K.E."/>
            <person name="Pendleton A.L."/>
            <person name="Shaikh M.A."/>
            <person name="Suttiyut T."/>
            <person name="Ogas R."/>
            <person name="Tomko P."/>
            <person name="Gavelis G."/>
            <person name="Widhalm J.R."/>
            <person name="Wisecaver J.H."/>
        </authorList>
    </citation>
    <scope>NUCLEOTIDE SEQUENCE</scope>
    <source>
        <strain evidence="2">ECLA1</strain>
    </source>
</reference>
<accession>A0AAE1CR95</accession>
<organism evidence="2 3">
    <name type="scientific">Elysia crispata</name>
    <name type="common">lettuce slug</name>
    <dbReference type="NCBI Taxonomy" id="231223"/>
    <lineage>
        <taxon>Eukaryota</taxon>
        <taxon>Metazoa</taxon>
        <taxon>Spiralia</taxon>
        <taxon>Lophotrochozoa</taxon>
        <taxon>Mollusca</taxon>
        <taxon>Gastropoda</taxon>
        <taxon>Heterobranchia</taxon>
        <taxon>Euthyneura</taxon>
        <taxon>Panpulmonata</taxon>
        <taxon>Sacoglossa</taxon>
        <taxon>Placobranchoidea</taxon>
        <taxon>Plakobranchidae</taxon>
        <taxon>Elysia</taxon>
    </lineage>
</organism>
<dbReference type="AlphaFoldDB" id="A0AAE1CR95"/>
<evidence type="ECO:0000256" key="1">
    <source>
        <dbReference type="SAM" id="MobiDB-lite"/>
    </source>
</evidence>
<sequence>MSPTKQMQTDQRTLQFDQSRDAECGQQEGKGQRRKDVSEAGHSYLLLRSQPFLYFLDLIRLSLKQNLVPKVITFYTLFHRSGGQQNTIKKTPVQLLVKDVLAELITGQTLVIVSCRFPYCRSPPLQWVATRYKQLFELLDLLITEIGVLSTGSPMSPPLTRSIKLTSTSSPRQETKKRRTSSGHGKCGTLSYCTSAGSLLVPGSDEMKTASPLLCGHVFR</sequence>
<feature type="compositionally biased region" description="Polar residues" evidence="1">
    <location>
        <begin position="1"/>
        <end position="17"/>
    </location>
</feature>
<dbReference type="EMBL" id="JAWDGP010007084">
    <property type="protein sequence ID" value="KAK3730290.1"/>
    <property type="molecule type" value="Genomic_DNA"/>
</dbReference>
<name>A0AAE1CR95_9GAST</name>
<dbReference type="Proteomes" id="UP001283361">
    <property type="component" value="Unassembled WGS sequence"/>
</dbReference>
<keyword evidence="3" id="KW-1185">Reference proteome</keyword>
<evidence type="ECO:0000313" key="3">
    <source>
        <dbReference type="Proteomes" id="UP001283361"/>
    </source>
</evidence>
<feature type="compositionally biased region" description="Polar residues" evidence="1">
    <location>
        <begin position="163"/>
        <end position="172"/>
    </location>
</feature>
<proteinExistence type="predicted"/>
<feature type="region of interest" description="Disordered" evidence="1">
    <location>
        <begin position="1"/>
        <end position="36"/>
    </location>
</feature>
<gene>
    <name evidence="2" type="ORF">RRG08_013585</name>
</gene>
<feature type="region of interest" description="Disordered" evidence="1">
    <location>
        <begin position="155"/>
        <end position="185"/>
    </location>
</feature>
<comment type="caution">
    <text evidence="2">The sequence shown here is derived from an EMBL/GenBank/DDBJ whole genome shotgun (WGS) entry which is preliminary data.</text>
</comment>